<keyword evidence="1" id="KW-0812">Transmembrane</keyword>
<gene>
    <name evidence="2" type="ORF">MBOU_35780</name>
</gene>
<dbReference type="RefSeq" id="WP_163714799.1">
    <property type="nucleotide sequence ID" value="NZ_BLKZ01000001.1"/>
</dbReference>
<keyword evidence="1" id="KW-1133">Transmembrane helix</keyword>
<dbReference type="AlphaFoldDB" id="A0A7I9YS92"/>
<evidence type="ECO:0000256" key="1">
    <source>
        <dbReference type="SAM" id="Phobius"/>
    </source>
</evidence>
<organism evidence="2 3">
    <name type="scientific">Mycobacterium bourgelatii</name>
    <dbReference type="NCBI Taxonomy" id="1273442"/>
    <lineage>
        <taxon>Bacteria</taxon>
        <taxon>Bacillati</taxon>
        <taxon>Actinomycetota</taxon>
        <taxon>Actinomycetes</taxon>
        <taxon>Mycobacteriales</taxon>
        <taxon>Mycobacteriaceae</taxon>
        <taxon>Mycobacterium</taxon>
    </lineage>
</organism>
<keyword evidence="1" id="KW-0472">Membrane</keyword>
<name>A0A7I9YS92_MYCBU</name>
<feature type="transmembrane region" description="Helical" evidence="1">
    <location>
        <begin position="60"/>
        <end position="82"/>
    </location>
</feature>
<dbReference type="EMBL" id="BLKZ01000001">
    <property type="protein sequence ID" value="GFG91536.1"/>
    <property type="molecule type" value="Genomic_DNA"/>
</dbReference>
<feature type="transmembrane region" description="Helical" evidence="1">
    <location>
        <begin position="36"/>
        <end position="54"/>
    </location>
</feature>
<accession>A0A7I9YS92</accession>
<sequence length="108" mass="11421">MDYLNTDYLKTDPVDHHRTTRKHAGETLKNGSNAPGLVAVAIGVITLIVGLYLLATGDAIAGTVAVVVALVAGTGGLGWLAFTHRRVRQAEQRLYAEAFDQPAPPPTS</sequence>
<evidence type="ECO:0000313" key="3">
    <source>
        <dbReference type="Proteomes" id="UP000465360"/>
    </source>
</evidence>
<protein>
    <submittedName>
        <fullName evidence="2">UsfY protein</fullName>
    </submittedName>
</protein>
<reference evidence="2 3" key="1">
    <citation type="journal article" date="2019" name="Emerg. Microbes Infect.">
        <title>Comprehensive subspecies identification of 175 nontuberculous mycobacteria species based on 7547 genomic profiles.</title>
        <authorList>
            <person name="Matsumoto Y."/>
            <person name="Kinjo T."/>
            <person name="Motooka D."/>
            <person name="Nabeya D."/>
            <person name="Jung N."/>
            <person name="Uechi K."/>
            <person name="Horii T."/>
            <person name="Iida T."/>
            <person name="Fujita J."/>
            <person name="Nakamura S."/>
        </authorList>
    </citation>
    <scope>NUCLEOTIDE SEQUENCE [LARGE SCALE GENOMIC DNA]</scope>
    <source>
        <strain evidence="2 3">JCM 30725</strain>
    </source>
</reference>
<proteinExistence type="predicted"/>
<keyword evidence="3" id="KW-1185">Reference proteome</keyword>
<dbReference type="Proteomes" id="UP000465360">
    <property type="component" value="Unassembled WGS sequence"/>
</dbReference>
<comment type="caution">
    <text evidence="2">The sequence shown here is derived from an EMBL/GenBank/DDBJ whole genome shotgun (WGS) entry which is preliminary data.</text>
</comment>
<evidence type="ECO:0000313" key="2">
    <source>
        <dbReference type="EMBL" id="GFG91536.1"/>
    </source>
</evidence>